<comment type="caution">
    <text evidence="1">The sequence shown here is derived from an EMBL/GenBank/DDBJ whole genome shotgun (WGS) entry which is preliminary data.</text>
</comment>
<sequence length="142" mass="15863">MTHLLLPDHLTPVPCLLSHMNWLLHHLLIISSSSQDMLPHLPLPLHNHPSLRFCTPAAPTSFPSDASTPYPPSLILMLPHLHRTLTISLQICNCMSTLTHTYASAPPPRPHNFPPMLLRQIHPHPSLCFFPPPNPQTLTVTS</sequence>
<keyword evidence="2" id="KW-1185">Reference proteome</keyword>
<organism evidence="1 2">
    <name type="scientific">Austropuccinia psidii MF-1</name>
    <dbReference type="NCBI Taxonomy" id="1389203"/>
    <lineage>
        <taxon>Eukaryota</taxon>
        <taxon>Fungi</taxon>
        <taxon>Dikarya</taxon>
        <taxon>Basidiomycota</taxon>
        <taxon>Pucciniomycotina</taxon>
        <taxon>Pucciniomycetes</taxon>
        <taxon>Pucciniales</taxon>
        <taxon>Sphaerophragmiaceae</taxon>
        <taxon>Austropuccinia</taxon>
    </lineage>
</organism>
<dbReference type="Proteomes" id="UP000765509">
    <property type="component" value="Unassembled WGS sequence"/>
</dbReference>
<evidence type="ECO:0000313" key="2">
    <source>
        <dbReference type="Proteomes" id="UP000765509"/>
    </source>
</evidence>
<dbReference type="AlphaFoldDB" id="A0A9Q3I9C3"/>
<gene>
    <name evidence="1" type="ORF">O181_071612</name>
</gene>
<accession>A0A9Q3I9C3</accession>
<reference evidence="1" key="1">
    <citation type="submission" date="2021-03" db="EMBL/GenBank/DDBJ databases">
        <title>Draft genome sequence of rust myrtle Austropuccinia psidii MF-1, a brazilian biotype.</title>
        <authorList>
            <person name="Quecine M.C."/>
            <person name="Pachon D.M.R."/>
            <person name="Bonatelli M.L."/>
            <person name="Correr F.H."/>
            <person name="Franceschini L.M."/>
            <person name="Leite T.F."/>
            <person name="Margarido G.R.A."/>
            <person name="Almeida C.A."/>
            <person name="Ferrarezi J.A."/>
            <person name="Labate C.A."/>
        </authorList>
    </citation>
    <scope>NUCLEOTIDE SEQUENCE</scope>
    <source>
        <strain evidence="1">MF-1</strain>
    </source>
</reference>
<protein>
    <submittedName>
        <fullName evidence="1">Uncharacterized protein</fullName>
    </submittedName>
</protein>
<name>A0A9Q3I9C3_9BASI</name>
<dbReference type="EMBL" id="AVOT02037226">
    <property type="protein sequence ID" value="MBW0531897.1"/>
    <property type="molecule type" value="Genomic_DNA"/>
</dbReference>
<proteinExistence type="predicted"/>
<evidence type="ECO:0000313" key="1">
    <source>
        <dbReference type="EMBL" id="MBW0531897.1"/>
    </source>
</evidence>